<protein>
    <submittedName>
        <fullName evidence="2">Uncharacterized protein</fullName>
    </submittedName>
</protein>
<reference evidence="2" key="1">
    <citation type="submission" date="2023-11" db="EMBL/GenBank/DDBJ databases">
        <title>Genome assemblies of two species of porcelain crab, Petrolisthes cinctipes and Petrolisthes manimaculis (Anomura: Porcellanidae).</title>
        <authorList>
            <person name="Angst P."/>
        </authorList>
    </citation>
    <scope>NUCLEOTIDE SEQUENCE</scope>
    <source>
        <strain evidence="2">PB745_02</strain>
        <tissue evidence="2">Gill</tissue>
    </source>
</reference>
<evidence type="ECO:0000313" key="2">
    <source>
        <dbReference type="EMBL" id="KAK4316097.1"/>
    </source>
</evidence>
<gene>
    <name evidence="2" type="ORF">Pmani_012741</name>
</gene>
<comment type="caution">
    <text evidence="2">The sequence shown here is derived from an EMBL/GenBank/DDBJ whole genome shotgun (WGS) entry which is preliminary data.</text>
</comment>
<dbReference type="Proteomes" id="UP001292094">
    <property type="component" value="Unassembled WGS sequence"/>
</dbReference>
<keyword evidence="3" id="KW-1185">Reference proteome</keyword>
<name>A0AAE1UA92_9EUCA</name>
<feature type="region of interest" description="Disordered" evidence="1">
    <location>
        <begin position="573"/>
        <end position="597"/>
    </location>
</feature>
<proteinExistence type="predicted"/>
<sequence>MIILTASPSVCRLGYSVPNFGTLESRSQQGLTVVGTFVPSFLPAWPLENIALWLSLAEGLLLPPLLGIVDATFSDAAATSCSRDKSRQLRFQTTSEEPFRLFPKEEVKSFPLTNGSLFSSLLNMNVDNPSQILPNYRRGVANGMKMGVSSQEIRGLVGTAAPTRMRDPYGPPYYPREVTESLGSATTSSQDPIYSDPLSKVDSVDSSLKEDHIYATLSETFGSMSSLSDGFMGDDQRCSSVTTVANDDFEFHDPRSSVAPEAVRYRSEEDCCLDNEVLSARPPAELPPEAHHITSPEDAYHLSTLTTESSTTYSMASSFRSSSSQVTATIESNVDSIKEDEKVPEETISITGYYNAGFECDTLELKREYFRERGPVDSLDLRLGRANEDKVLVNDGTLSRKHRSSSLSMNDLDRLDSSPDKEEEMMFILPVKSESMLSLYRLYLAEDEAGTSLHYSIDVSRSEGDLSVLAAVEGATVDEGRSEGALHEVYQKRRVPESTSSKVKRQHKIQRAKGMQRAKKAAPSPLTNGIGGTGMQVAIMDKARRRNGIITIQDPSVLSVEELFRVLDRASSTPAVPYNESDDRSISPLPAPTHRQEPDYKKIFVSEYL</sequence>
<evidence type="ECO:0000313" key="3">
    <source>
        <dbReference type="Proteomes" id="UP001292094"/>
    </source>
</evidence>
<feature type="region of interest" description="Disordered" evidence="1">
    <location>
        <begin position="493"/>
        <end position="529"/>
    </location>
</feature>
<evidence type="ECO:0000256" key="1">
    <source>
        <dbReference type="SAM" id="MobiDB-lite"/>
    </source>
</evidence>
<accession>A0AAE1UA92</accession>
<organism evidence="2 3">
    <name type="scientific">Petrolisthes manimaculis</name>
    <dbReference type="NCBI Taxonomy" id="1843537"/>
    <lineage>
        <taxon>Eukaryota</taxon>
        <taxon>Metazoa</taxon>
        <taxon>Ecdysozoa</taxon>
        <taxon>Arthropoda</taxon>
        <taxon>Crustacea</taxon>
        <taxon>Multicrustacea</taxon>
        <taxon>Malacostraca</taxon>
        <taxon>Eumalacostraca</taxon>
        <taxon>Eucarida</taxon>
        <taxon>Decapoda</taxon>
        <taxon>Pleocyemata</taxon>
        <taxon>Anomura</taxon>
        <taxon>Galatheoidea</taxon>
        <taxon>Porcellanidae</taxon>
        <taxon>Petrolisthes</taxon>
    </lineage>
</organism>
<feature type="compositionally biased region" description="Basic residues" evidence="1">
    <location>
        <begin position="502"/>
        <end position="520"/>
    </location>
</feature>
<dbReference type="EMBL" id="JAWZYT010001046">
    <property type="protein sequence ID" value="KAK4316097.1"/>
    <property type="molecule type" value="Genomic_DNA"/>
</dbReference>
<dbReference type="AlphaFoldDB" id="A0AAE1UA92"/>